<dbReference type="NCBIfam" id="TIGR01730">
    <property type="entry name" value="RND_mfp"/>
    <property type="match status" value="1"/>
</dbReference>
<dbReference type="SUPFAM" id="SSF111369">
    <property type="entry name" value="HlyD-like secretion proteins"/>
    <property type="match status" value="1"/>
</dbReference>
<dbReference type="Pfam" id="PF25954">
    <property type="entry name" value="Beta-barrel_RND_2"/>
    <property type="match status" value="1"/>
</dbReference>
<organism evidence="7 8">
    <name type="scientific">Alkalimonas collagenimarina</name>
    <dbReference type="NCBI Taxonomy" id="400390"/>
    <lineage>
        <taxon>Bacteria</taxon>
        <taxon>Pseudomonadati</taxon>
        <taxon>Pseudomonadota</taxon>
        <taxon>Gammaproteobacteria</taxon>
        <taxon>Alkalimonas</taxon>
    </lineage>
</organism>
<evidence type="ECO:0000313" key="8">
    <source>
        <dbReference type="Proteomes" id="UP001231616"/>
    </source>
</evidence>
<comment type="subcellular location">
    <subcellularLocation>
        <location evidence="1">Cell envelope</location>
    </subcellularLocation>
</comment>
<dbReference type="Pfam" id="PF25967">
    <property type="entry name" value="RND-MFP_C"/>
    <property type="match status" value="1"/>
</dbReference>
<comment type="caution">
    <text evidence="7">The sequence shown here is derived from an EMBL/GenBank/DDBJ whole genome shotgun (WGS) entry which is preliminary data.</text>
</comment>
<dbReference type="InterPro" id="IPR058627">
    <property type="entry name" value="MdtA-like_C"/>
</dbReference>
<protein>
    <submittedName>
        <fullName evidence="7">Efflux RND transporter periplasmic adaptor subunit</fullName>
    </submittedName>
</protein>
<dbReference type="PANTHER" id="PTHR30469">
    <property type="entry name" value="MULTIDRUG RESISTANCE PROTEIN MDTA"/>
    <property type="match status" value="1"/>
</dbReference>
<feature type="domain" description="Multidrug resistance protein MdtA-like barrel-sandwich hybrid" evidence="4">
    <location>
        <begin position="71"/>
        <end position="190"/>
    </location>
</feature>
<dbReference type="InterPro" id="IPR058792">
    <property type="entry name" value="Beta-barrel_RND_2"/>
</dbReference>
<accession>A0ABT9GYN4</accession>
<evidence type="ECO:0000256" key="1">
    <source>
        <dbReference type="ARBA" id="ARBA00004196"/>
    </source>
</evidence>
<keyword evidence="8" id="KW-1185">Reference proteome</keyword>
<keyword evidence="3" id="KW-0813">Transport</keyword>
<evidence type="ECO:0000256" key="3">
    <source>
        <dbReference type="ARBA" id="ARBA00022448"/>
    </source>
</evidence>
<evidence type="ECO:0000259" key="4">
    <source>
        <dbReference type="Pfam" id="PF25917"/>
    </source>
</evidence>
<dbReference type="RefSeq" id="WP_305893394.1">
    <property type="nucleotide sequence ID" value="NZ_JAUZVZ010000009.1"/>
</dbReference>
<dbReference type="Proteomes" id="UP001231616">
    <property type="component" value="Unassembled WGS sequence"/>
</dbReference>
<evidence type="ECO:0000259" key="5">
    <source>
        <dbReference type="Pfam" id="PF25954"/>
    </source>
</evidence>
<evidence type="ECO:0000259" key="6">
    <source>
        <dbReference type="Pfam" id="PF25967"/>
    </source>
</evidence>
<dbReference type="EMBL" id="JAUZVZ010000009">
    <property type="protein sequence ID" value="MDP4536128.1"/>
    <property type="molecule type" value="Genomic_DNA"/>
</dbReference>
<sequence>MFKRMSLMLLAVIIVFGGIFGYKAIGNHFMNQFFDNMPMPVASITAAEAYADRWEPAIQAVGSFVAVQGTELTAETSGIVNAILFENGSAVEKNQILVQLDDSIDQPELSRLKAAEQLAKLELNRTQRLYQDNSVSELELRRRESEAEQASAAVNIQQARIAQKVIRAPFSGIAGIRRVNLGQLVSPGSAVVSIESLDPIYLNFTLPEQRLSQIHPGQNLSIQVDAHRDQTFTGQITAIAPAVRASSRSVEIQATFENPDQLLRPGMFARIDVHTGEEQDVLLIPQTAMQFNTYGNSVFVLREEDGQLKAFQRFVQTGESRGDLIRVLDGLEAGDRVATSGLLKLRNGAAVKVSENGNAQPSADLNPQPENQ</sequence>
<dbReference type="InterPro" id="IPR058625">
    <property type="entry name" value="MdtA-like_BSH"/>
</dbReference>
<dbReference type="Pfam" id="PF25917">
    <property type="entry name" value="BSH_RND"/>
    <property type="match status" value="1"/>
</dbReference>
<name>A0ABT9GYN4_9GAMM</name>
<dbReference type="Gene3D" id="2.40.50.100">
    <property type="match status" value="1"/>
</dbReference>
<evidence type="ECO:0000313" key="7">
    <source>
        <dbReference type="EMBL" id="MDP4536128.1"/>
    </source>
</evidence>
<dbReference type="Gene3D" id="1.10.287.470">
    <property type="entry name" value="Helix hairpin bin"/>
    <property type="match status" value="1"/>
</dbReference>
<dbReference type="Gene3D" id="2.40.420.20">
    <property type="match status" value="1"/>
</dbReference>
<gene>
    <name evidence="7" type="ORF">Q3O60_08010</name>
</gene>
<feature type="domain" description="Multidrug resistance protein MdtA-like C-terminal permuted SH3" evidence="6">
    <location>
        <begin position="280"/>
        <end position="342"/>
    </location>
</feature>
<dbReference type="InterPro" id="IPR006143">
    <property type="entry name" value="RND_pump_MFP"/>
</dbReference>
<evidence type="ECO:0000256" key="2">
    <source>
        <dbReference type="ARBA" id="ARBA00009477"/>
    </source>
</evidence>
<comment type="similarity">
    <text evidence="2">Belongs to the membrane fusion protein (MFP) (TC 8.A.1) family.</text>
</comment>
<reference evidence="7 8" key="1">
    <citation type="submission" date="2023-08" db="EMBL/GenBank/DDBJ databases">
        <authorList>
            <person name="Joshi A."/>
            <person name="Thite S."/>
        </authorList>
    </citation>
    <scope>NUCLEOTIDE SEQUENCE [LARGE SCALE GENOMIC DNA]</scope>
    <source>
        <strain evidence="7 8">AC40</strain>
    </source>
</reference>
<feature type="domain" description="CusB-like beta-barrel" evidence="5">
    <location>
        <begin position="200"/>
        <end position="275"/>
    </location>
</feature>
<dbReference type="PANTHER" id="PTHR30469:SF11">
    <property type="entry name" value="BLL4320 PROTEIN"/>
    <property type="match status" value="1"/>
</dbReference>
<dbReference type="Gene3D" id="2.40.30.170">
    <property type="match status" value="1"/>
</dbReference>
<proteinExistence type="inferred from homology"/>